<dbReference type="EMBL" id="DUFG01000018">
    <property type="protein sequence ID" value="HIH08506.1"/>
    <property type="molecule type" value="Genomic_DNA"/>
</dbReference>
<dbReference type="AlphaFoldDB" id="A0A7J4IZU8"/>
<dbReference type="InterPro" id="IPR021799">
    <property type="entry name" value="PIN-like_prokaryotic"/>
</dbReference>
<sequence length="170" mass="19056">MIVVDASPLILTAKTELLDIFLQSKEKAIISEEVEKEATKKDSFDAILIKQRIKEKKITVKKVKGKKQVEKIAKDFKLQKGEAETIILCIENKCKGIATDDYNAMKACTVVGIKYISTLAILVNLAKKRKLSKEEAILKIEQLAKYGRYSKEIIDDVKNRIGGAKNAENT</sequence>
<proteinExistence type="predicted"/>
<protein>
    <recommendedName>
        <fullName evidence="3">DUF3368 domain-containing protein</fullName>
    </recommendedName>
</protein>
<accession>A0A7J4IZU8</accession>
<comment type="caution">
    <text evidence="1">The sequence shown here is derived from an EMBL/GenBank/DDBJ whole genome shotgun (WGS) entry which is preliminary data.</text>
</comment>
<dbReference type="Pfam" id="PF11848">
    <property type="entry name" value="DUF3368"/>
    <property type="match status" value="1"/>
</dbReference>
<evidence type="ECO:0000313" key="1">
    <source>
        <dbReference type="EMBL" id="HIH08506.1"/>
    </source>
</evidence>
<evidence type="ECO:0008006" key="3">
    <source>
        <dbReference type="Google" id="ProtNLM"/>
    </source>
</evidence>
<gene>
    <name evidence="1" type="ORF">HA237_03995</name>
</gene>
<evidence type="ECO:0000313" key="2">
    <source>
        <dbReference type="Proteomes" id="UP000577419"/>
    </source>
</evidence>
<dbReference type="PANTHER" id="PTHR39550:SF1">
    <property type="entry name" value="SLL0658 PROTEIN"/>
    <property type="match status" value="1"/>
</dbReference>
<dbReference type="Proteomes" id="UP000577419">
    <property type="component" value="Unassembled WGS sequence"/>
</dbReference>
<dbReference type="PANTHER" id="PTHR39550">
    <property type="entry name" value="SLL0658 PROTEIN"/>
    <property type="match status" value="1"/>
</dbReference>
<organism evidence="1 2">
    <name type="scientific">Candidatus Iainarchaeum sp</name>
    <dbReference type="NCBI Taxonomy" id="3101447"/>
    <lineage>
        <taxon>Archaea</taxon>
        <taxon>Candidatus Iainarchaeota</taxon>
        <taxon>Candidatus Iainarchaeia</taxon>
        <taxon>Candidatus Iainarchaeales</taxon>
        <taxon>Candidatus Iainarchaeaceae</taxon>
        <taxon>Candidatus Iainarchaeum</taxon>
    </lineage>
</organism>
<reference evidence="2" key="1">
    <citation type="journal article" date="2020" name="bioRxiv">
        <title>A rank-normalized archaeal taxonomy based on genome phylogeny resolves widespread incomplete and uneven classifications.</title>
        <authorList>
            <person name="Rinke C."/>
            <person name="Chuvochina M."/>
            <person name="Mussig A.J."/>
            <person name="Chaumeil P.-A."/>
            <person name="Waite D.W."/>
            <person name="Whitman W.B."/>
            <person name="Parks D.H."/>
            <person name="Hugenholtz P."/>
        </authorList>
    </citation>
    <scope>NUCLEOTIDE SEQUENCE [LARGE SCALE GENOMIC DNA]</scope>
</reference>
<name>A0A7J4IZU8_9ARCH</name>